<evidence type="ECO:0000313" key="1">
    <source>
        <dbReference type="EMBL" id="ARF10105.1"/>
    </source>
</evidence>
<dbReference type="EMBL" id="KY684099">
    <property type="protein sequence ID" value="ARF10105.1"/>
    <property type="molecule type" value="Genomic_DNA"/>
</dbReference>
<proteinExistence type="predicted"/>
<feature type="non-terminal residue" evidence="1">
    <location>
        <position position="45"/>
    </location>
</feature>
<organism evidence="1">
    <name type="scientific">Indivirus ILV1</name>
    <dbReference type="NCBI Taxonomy" id="1977633"/>
    <lineage>
        <taxon>Viruses</taxon>
        <taxon>Varidnaviria</taxon>
        <taxon>Bamfordvirae</taxon>
        <taxon>Nucleocytoviricota</taxon>
        <taxon>Megaviricetes</taxon>
        <taxon>Imitervirales</taxon>
        <taxon>Mimiviridae</taxon>
        <taxon>Klosneuvirinae</taxon>
        <taxon>Indivirus</taxon>
    </lineage>
</organism>
<gene>
    <name evidence="1" type="ORF">Indivirus_15_5</name>
</gene>
<accession>A0A1V0SEG0</accession>
<name>A0A1V0SEG0_9VIRU</name>
<reference evidence="1" key="1">
    <citation type="journal article" date="2017" name="Science">
        <title>Giant viruses with an expanded complement of translation system components.</title>
        <authorList>
            <person name="Schulz F."/>
            <person name="Yutin N."/>
            <person name="Ivanova N.N."/>
            <person name="Ortega D.R."/>
            <person name="Lee T.K."/>
            <person name="Vierheilig J."/>
            <person name="Daims H."/>
            <person name="Horn M."/>
            <person name="Wagner M."/>
            <person name="Jensen G.J."/>
            <person name="Kyrpides N.C."/>
            <person name="Koonin E.V."/>
            <person name="Woyke T."/>
        </authorList>
    </citation>
    <scope>NUCLEOTIDE SEQUENCE</scope>
    <source>
        <strain evidence="1">ILV1</strain>
    </source>
</reference>
<protein>
    <submittedName>
        <fullName evidence="1">Uncharacterized protein</fullName>
    </submittedName>
</protein>
<sequence>MYRQKYLKYKKKYLDLKFQNGGFFDQIGAGQLNEEYYYLISNFET</sequence>